<name>A0A0G4GQG1_VITBC</name>
<dbReference type="VEuPathDB" id="CryptoDB:Vbra_18355"/>
<sequence length="87" mass="9001">MRAAEEENAAVGKRCYPTVDPGATPLVDEVCMRTVAGRVTDAHFPRPSGFASASTLTPLAVGCRRHAASLSDAAARVQDRSADASTG</sequence>
<dbReference type="InParanoid" id="A0A0G4GQG1"/>
<evidence type="ECO:0000313" key="2">
    <source>
        <dbReference type="Proteomes" id="UP000041254"/>
    </source>
</evidence>
<protein>
    <submittedName>
        <fullName evidence="1">Uncharacterized protein</fullName>
    </submittedName>
</protein>
<dbReference type="Proteomes" id="UP000041254">
    <property type="component" value="Unassembled WGS sequence"/>
</dbReference>
<reference evidence="1 2" key="1">
    <citation type="submission" date="2014-11" db="EMBL/GenBank/DDBJ databases">
        <authorList>
            <person name="Zhu J."/>
            <person name="Qi W."/>
            <person name="Song R."/>
        </authorList>
    </citation>
    <scope>NUCLEOTIDE SEQUENCE [LARGE SCALE GENOMIC DNA]</scope>
</reference>
<organism evidence="1 2">
    <name type="scientific">Vitrella brassicaformis (strain CCMP3155)</name>
    <dbReference type="NCBI Taxonomy" id="1169540"/>
    <lineage>
        <taxon>Eukaryota</taxon>
        <taxon>Sar</taxon>
        <taxon>Alveolata</taxon>
        <taxon>Colpodellida</taxon>
        <taxon>Vitrellaceae</taxon>
        <taxon>Vitrella</taxon>
    </lineage>
</organism>
<keyword evidence="2" id="KW-1185">Reference proteome</keyword>
<evidence type="ECO:0000313" key="1">
    <source>
        <dbReference type="EMBL" id="CEM32688.1"/>
    </source>
</evidence>
<accession>A0A0G4GQG1</accession>
<dbReference type="AlphaFoldDB" id="A0A0G4GQG1"/>
<gene>
    <name evidence="1" type="ORF">Vbra_18355</name>
</gene>
<dbReference type="EMBL" id="CDMY01000759">
    <property type="protein sequence ID" value="CEM32688.1"/>
    <property type="molecule type" value="Genomic_DNA"/>
</dbReference>
<proteinExistence type="predicted"/>